<keyword evidence="4" id="KW-0509">mRNA transport</keyword>
<evidence type="ECO:0000256" key="2">
    <source>
        <dbReference type="ARBA" id="ARBA00022448"/>
    </source>
</evidence>
<evidence type="ECO:0000256" key="10">
    <source>
        <dbReference type="ARBA" id="ARBA00077390"/>
    </source>
</evidence>
<feature type="non-terminal residue" evidence="13">
    <location>
        <position position="432"/>
    </location>
</feature>
<keyword evidence="8" id="KW-0539">Nucleus</keyword>
<dbReference type="GO" id="GO:0006606">
    <property type="term" value="P:protein import into nucleus"/>
    <property type="evidence" value="ECO:0007669"/>
    <property type="project" value="TreeGrafter"/>
</dbReference>
<dbReference type="GO" id="GO:0006405">
    <property type="term" value="P:RNA export from nucleus"/>
    <property type="evidence" value="ECO:0007669"/>
    <property type="project" value="TreeGrafter"/>
</dbReference>
<keyword evidence="14" id="KW-1185">Reference proteome</keyword>
<comment type="subcellular location">
    <subcellularLocation>
        <location evidence="1">Nucleus</location>
        <location evidence="1">Nuclear pore complex</location>
    </subcellularLocation>
</comment>
<feature type="domain" description="Nucleoporin Nup159/Nup146 N-terminal" evidence="12">
    <location>
        <begin position="37"/>
        <end position="392"/>
    </location>
</feature>
<dbReference type="Gene3D" id="2.130.10.10">
    <property type="entry name" value="YVTN repeat-like/Quinoprotein amine dehydrogenase"/>
    <property type="match status" value="1"/>
</dbReference>
<evidence type="ECO:0000259" key="12">
    <source>
        <dbReference type="Pfam" id="PF16755"/>
    </source>
</evidence>
<evidence type="ECO:0000256" key="5">
    <source>
        <dbReference type="ARBA" id="ARBA00022927"/>
    </source>
</evidence>
<dbReference type="GO" id="GO:0051028">
    <property type="term" value="P:mRNA transport"/>
    <property type="evidence" value="ECO:0007669"/>
    <property type="project" value="UniProtKB-KW"/>
</dbReference>
<keyword evidence="2" id="KW-0813">Transport</keyword>
<dbReference type="GO" id="GO:0008139">
    <property type="term" value="F:nuclear localization sequence binding"/>
    <property type="evidence" value="ECO:0007669"/>
    <property type="project" value="TreeGrafter"/>
</dbReference>
<reference evidence="13 14" key="1">
    <citation type="submission" date="2019-01" db="EMBL/GenBank/DDBJ databases">
        <title>A draft genome assembly of the solar-powered sea slug Elysia chlorotica.</title>
        <authorList>
            <person name="Cai H."/>
            <person name="Li Q."/>
            <person name="Fang X."/>
            <person name="Li J."/>
            <person name="Curtis N.E."/>
            <person name="Altenburger A."/>
            <person name="Shibata T."/>
            <person name="Feng M."/>
            <person name="Maeda T."/>
            <person name="Schwartz J.A."/>
            <person name="Shigenobu S."/>
            <person name="Lundholm N."/>
            <person name="Nishiyama T."/>
            <person name="Yang H."/>
            <person name="Hasebe M."/>
            <person name="Li S."/>
            <person name="Pierce S.K."/>
            <person name="Wang J."/>
        </authorList>
    </citation>
    <scope>NUCLEOTIDE SEQUENCE [LARGE SCALE GENOMIC DNA]</scope>
    <source>
        <strain evidence="13">EC2010</strain>
        <tissue evidence="13">Whole organism of an adult</tissue>
    </source>
</reference>
<comment type="caution">
    <text evidence="13">The sequence shown here is derived from an EMBL/GenBank/DDBJ whole genome shotgun (WGS) entry which is preliminary data.</text>
</comment>
<evidence type="ECO:0000256" key="7">
    <source>
        <dbReference type="ARBA" id="ARBA00023132"/>
    </source>
</evidence>
<proteinExistence type="predicted"/>
<sequence length="432" mass="47021">MANAEAPERDMKDFEFMQLVKFRVQPSSQELSVNRGNLLACSSKYGLLVYCTKQGFSAVKTSNLLAINEGLGKERNKVVIEDIPVEKTVDLSSPALCLGINSDGKYLAVVTKEMGQLCVLFYDLNGFADQNSQATPFAHSRINATPAAAIQDLSWNPAVPTMLAVCTSDGNVELLDVADNPKVIAALPAAVAASCFCWSPKGKQLLVGKKNGSASQYDHALAEKKQWACPNVLQGSQKVVDILWQSTYTFMAAYLPADASNADQPKVVLVVSNKEGKTQYLNFDDIVFGSGEERKAQYFFHLLLQWEMILIASSNATEATVVGKNLDDKVSWEHWNLEDCSRAELPLTDSQNDSFPVGMAVDYSPQSQIVLNESVQFPACPVMYMLSTDGMLLGFHLSYRHKDAAPITVPASALEPSTARRGVAGSLVASQK</sequence>
<dbReference type="GO" id="GO:0005643">
    <property type="term" value="C:nuclear pore"/>
    <property type="evidence" value="ECO:0007669"/>
    <property type="project" value="UniProtKB-SubCell"/>
</dbReference>
<evidence type="ECO:0000313" key="14">
    <source>
        <dbReference type="Proteomes" id="UP000271974"/>
    </source>
</evidence>
<gene>
    <name evidence="13" type="ORF">EGW08_022706</name>
</gene>
<protein>
    <recommendedName>
        <fullName evidence="9">Nuclear pore complex protein Nup214</fullName>
    </recommendedName>
    <alternativeName>
        <fullName evidence="11">214 kDa nucleoporin</fullName>
    </alternativeName>
    <alternativeName>
        <fullName evidence="10">Nucleoporin Nup214</fullName>
    </alternativeName>
</protein>
<keyword evidence="6" id="KW-0811">Translocation</keyword>
<dbReference type="FunFam" id="2.130.10.10:FF:000142">
    <property type="entry name" value="Nuclear pore complex protein Nup214"/>
    <property type="match status" value="1"/>
</dbReference>
<evidence type="ECO:0000256" key="8">
    <source>
        <dbReference type="ARBA" id="ARBA00023242"/>
    </source>
</evidence>
<accession>A0A3S1AQW2</accession>
<dbReference type="PANTHER" id="PTHR23193">
    <property type="entry name" value="NUCLEAR PORE COMPLEX PROTEIN NUP"/>
    <property type="match status" value="1"/>
</dbReference>
<keyword evidence="7" id="KW-0906">Nuclear pore complex</keyword>
<dbReference type="Pfam" id="PF16755">
    <property type="entry name" value="Beta-prop_NUP159_NUP214"/>
    <property type="match status" value="1"/>
</dbReference>
<evidence type="ECO:0000256" key="3">
    <source>
        <dbReference type="ARBA" id="ARBA00022737"/>
    </source>
</evidence>
<keyword evidence="5" id="KW-0653">Protein transport</keyword>
<evidence type="ECO:0000256" key="6">
    <source>
        <dbReference type="ARBA" id="ARBA00023010"/>
    </source>
</evidence>
<dbReference type="InterPro" id="IPR015943">
    <property type="entry name" value="WD40/YVTN_repeat-like_dom_sf"/>
</dbReference>
<evidence type="ECO:0000256" key="9">
    <source>
        <dbReference type="ARBA" id="ARBA00068360"/>
    </source>
</evidence>
<dbReference type="InterPro" id="IPR039462">
    <property type="entry name" value="Nup159/Nup146_N"/>
</dbReference>
<dbReference type="STRING" id="188477.A0A3S1AQW2"/>
<dbReference type="OrthoDB" id="248320at2759"/>
<dbReference type="SUPFAM" id="SSF117289">
    <property type="entry name" value="Nucleoporin domain"/>
    <property type="match status" value="1"/>
</dbReference>
<evidence type="ECO:0000256" key="11">
    <source>
        <dbReference type="ARBA" id="ARBA00083901"/>
    </source>
</evidence>
<dbReference type="EMBL" id="RQTK01001651">
    <property type="protein sequence ID" value="RUS69533.1"/>
    <property type="molecule type" value="Genomic_DNA"/>
</dbReference>
<dbReference type="PANTHER" id="PTHR23193:SF46">
    <property type="entry name" value="NUCLEAR PORE COMPLEX PROTEIN NUP214"/>
    <property type="match status" value="1"/>
</dbReference>
<organism evidence="13 14">
    <name type="scientific">Elysia chlorotica</name>
    <name type="common">Eastern emerald elysia</name>
    <name type="synonym">Sea slug</name>
    <dbReference type="NCBI Taxonomy" id="188477"/>
    <lineage>
        <taxon>Eukaryota</taxon>
        <taxon>Metazoa</taxon>
        <taxon>Spiralia</taxon>
        <taxon>Lophotrochozoa</taxon>
        <taxon>Mollusca</taxon>
        <taxon>Gastropoda</taxon>
        <taxon>Heterobranchia</taxon>
        <taxon>Euthyneura</taxon>
        <taxon>Panpulmonata</taxon>
        <taxon>Sacoglossa</taxon>
        <taxon>Placobranchoidea</taxon>
        <taxon>Plakobranchidae</taxon>
        <taxon>Elysia</taxon>
    </lineage>
</organism>
<keyword evidence="3" id="KW-0677">Repeat</keyword>
<dbReference type="AlphaFoldDB" id="A0A3S1AQW2"/>
<name>A0A3S1AQW2_ELYCH</name>
<evidence type="ECO:0000256" key="4">
    <source>
        <dbReference type="ARBA" id="ARBA00022816"/>
    </source>
</evidence>
<evidence type="ECO:0000256" key="1">
    <source>
        <dbReference type="ARBA" id="ARBA00004567"/>
    </source>
</evidence>
<dbReference type="GO" id="GO:0017056">
    <property type="term" value="F:structural constituent of nuclear pore"/>
    <property type="evidence" value="ECO:0007669"/>
    <property type="project" value="TreeGrafter"/>
</dbReference>
<evidence type="ECO:0000313" key="13">
    <source>
        <dbReference type="EMBL" id="RUS69533.1"/>
    </source>
</evidence>
<dbReference type="InterPro" id="IPR026054">
    <property type="entry name" value="Nucleoporin"/>
</dbReference>
<dbReference type="Proteomes" id="UP000271974">
    <property type="component" value="Unassembled WGS sequence"/>
</dbReference>